<gene>
    <name evidence="2" type="ORF">SADO_11279</name>
</gene>
<dbReference type="Proteomes" id="UP001460888">
    <property type="component" value="Unassembled WGS sequence"/>
</dbReference>
<dbReference type="EMBL" id="APND01000003">
    <property type="protein sequence ID" value="MES1929836.1"/>
    <property type="molecule type" value="Genomic_DNA"/>
</dbReference>
<dbReference type="InterPro" id="IPR008972">
    <property type="entry name" value="Cupredoxin"/>
</dbReference>
<dbReference type="CDD" id="cd04221">
    <property type="entry name" value="MauL"/>
    <property type="match status" value="1"/>
</dbReference>
<name>A0ABV2B1R9_9GAMM</name>
<evidence type="ECO:0008006" key="4">
    <source>
        <dbReference type="Google" id="ProtNLM"/>
    </source>
</evidence>
<dbReference type="InterPro" id="IPR034242">
    <property type="entry name" value="MauL"/>
</dbReference>
<sequence>MLLTLLAFAQAAIADDVRIRVTDPQGRPLANAAVMLRWQNAPPPESDPPPAVMSQRDMAFVPHTLAIPVHTSVTFPNFDPTRHHVYSFSEAKTFDIKLYVGFPQRPERFDKAGVVAIGCNIHDDMRAFIVVSDAPRIAVTDKSGHALIKDVPAVPRKVEVWHEWLSHGENAAIRRLAADIHSMHVPIDIAPPPAPPPRDENSLQQRFDRIAQ</sequence>
<evidence type="ECO:0000313" key="3">
    <source>
        <dbReference type="Proteomes" id="UP001460888"/>
    </source>
</evidence>
<keyword evidence="3" id="KW-1185">Reference proteome</keyword>
<organism evidence="2 3">
    <name type="scientific">Salinisphaera dokdonensis CL-ES53</name>
    <dbReference type="NCBI Taxonomy" id="1304272"/>
    <lineage>
        <taxon>Bacteria</taxon>
        <taxon>Pseudomonadati</taxon>
        <taxon>Pseudomonadota</taxon>
        <taxon>Gammaproteobacteria</taxon>
        <taxon>Salinisphaerales</taxon>
        <taxon>Salinisphaeraceae</taxon>
        <taxon>Salinisphaera</taxon>
    </lineage>
</organism>
<evidence type="ECO:0000256" key="1">
    <source>
        <dbReference type="SAM" id="MobiDB-lite"/>
    </source>
</evidence>
<protein>
    <recommendedName>
        <fullName evidence="4">Methylamine utilization protein</fullName>
    </recommendedName>
</protein>
<evidence type="ECO:0000313" key="2">
    <source>
        <dbReference type="EMBL" id="MES1929836.1"/>
    </source>
</evidence>
<dbReference type="SUPFAM" id="SSF49503">
    <property type="entry name" value="Cupredoxins"/>
    <property type="match status" value="1"/>
</dbReference>
<proteinExistence type="predicted"/>
<dbReference type="Gene3D" id="2.60.40.420">
    <property type="entry name" value="Cupredoxins - blue copper proteins"/>
    <property type="match status" value="1"/>
</dbReference>
<feature type="region of interest" description="Disordered" evidence="1">
    <location>
        <begin position="188"/>
        <end position="212"/>
    </location>
</feature>
<feature type="compositionally biased region" description="Basic and acidic residues" evidence="1">
    <location>
        <begin position="197"/>
        <end position="212"/>
    </location>
</feature>
<reference evidence="2 3" key="1">
    <citation type="submission" date="2013-03" db="EMBL/GenBank/DDBJ databases">
        <title>Salinisphaera dokdonensis CL-ES53 Genome Sequencing.</title>
        <authorList>
            <person name="Li C."/>
            <person name="Lai Q."/>
            <person name="Shao Z."/>
        </authorList>
    </citation>
    <scope>NUCLEOTIDE SEQUENCE [LARGE SCALE GENOMIC DNA]</scope>
    <source>
        <strain evidence="2 3">CL-ES53</strain>
    </source>
</reference>
<comment type="caution">
    <text evidence="2">The sequence shown here is derived from an EMBL/GenBank/DDBJ whole genome shotgun (WGS) entry which is preliminary data.</text>
</comment>
<accession>A0ABV2B1R9</accession>